<dbReference type="PANTHER" id="PTHR12265">
    <property type="entry name" value="TRANSMEMBRANE PROTEIN 53"/>
    <property type="match status" value="1"/>
</dbReference>
<dbReference type="EMBL" id="JAKOGI010000115">
    <property type="protein sequence ID" value="KAJ8443678.1"/>
    <property type="molecule type" value="Genomic_DNA"/>
</dbReference>
<dbReference type="AlphaFoldDB" id="A0A9Q1KHZ1"/>
<feature type="compositionally biased region" description="Basic and acidic residues" evidence="1">
    <location>
        <begin position="553"/>
        <end position="564"/>
    </location>
</feature>
<name>A0A9Q1KHZ1_9CARY</name>
<proteinExistence type="predicted"/>
<evidence type="ECO:0000313" key="3">
    <source>
        <dbReference type="Proteomes" id="UP001153076"/>
    </source>
</evidence>
<organism evidence="2 3">
    <name type="scientific">Carnegiea gigantea</name>
    <dbReference type="NCBI Taxonomy" id="171969"/>
    <lineage>
        <taxon>Eukaryota</taxon>
        <taxon>Viridiplantae</taxon>
        <taxon>Streptophyta</taxon>
        <taxon>Embryophyta</taxon>
        <taxon>Tracheophyta</taxon>
        <taxon>Spermatophyta</taxon>
        <taxon>Magnoliopsida</taxon>
        <taxon>eudicotyledons</taxon>
        <taxon>Gunneridae</taxon>
        <taxon>Pentapetalae</taxon>
        <taxon>Caryophyllales</taxon>
        <taxon>Cactineae</taxon>
        <taxon>Cactaceae</taxon>
        <taxon>Cactoideae</taxon>
        <taxon>Echinocereeae</taxon>
        <taxon>Carnegiea</taxon>
    </lineage>
</organism>
<dbReference type="PANTHER" id="PTHR12265:SF11">
    <property type="entry name" value="ALPHA_BETA-HYDROLASES SUPERFAMILY PROTEIN"/>
    <property type="match status" value="1"/>
</dbReference>
<comment type="caution">
    <text evidence="2">The sequence shown here is derived from an EMBL/GenBank/DDBJ whole genome shotgun (WGS) entry which is preliminary data.</text>
</comment>
<dbReference type="Gene3D" id="3.40.50.620">
    <property type="entry name" value="HUPs"/>
    <property type="match status" value="1"/>
</dbReference>
<evidence type="ECO:0000256" key="1">
    <source>
        <dbReference type="SAM" id="MobiDB-lite"/>
    </source>
</evidence>
<sequence>METSMRLLNPLSLNLNRQISTTSITKSYSLSPPPLKSRSYPLNLSPLLLHSRNPSSKTLAHAILRSPTSFSPTFPNASGSGFFLSLFSFFPNSQPHYLNGLNHLKFDAGDGSIFHWHKASSDHVAGASARHRKCEVAAAVLGWLGARPKHLRRYGAILSHLQERPDLIPRIRGCIVDSGGDPELNSKVWAAGFAAALLKKRSTAIYPLSEAVEPNKDRNQEKLHDKDPLLTEAALLLVLEKIFGFLLKLPDVNQRLSRIISVLSENPPPCPQLYLYSSADKVIPFQAVESFIERQKMKGRNVWSFNFGSSPHVDHYRTFPDVYSSQRHIEASVVLVVSLRCSRSMPFVFCGCKVLMAPAIDNEDQQQDSILSPANSYGAVVLGGTFDRLHDGHRLFLAVSPSLFSHPALLLCFTSAYLWIITYAVVDLHPLLAAAELARDRIVVGVCDGPMLANKQYAELIEPIEKRMQNVEDYIKSIKPELIVQLEPIIDPYGPSVIDTDLEGIIVSKETVPGGLSVNRKRAEKGMSELKIEIVDLITEEMSGAKLSSSSLRKLEAEKMKDHQQQQQQLEEA</sequence>
<gene>
    <name evidence="2" type="ORF">Cgig2_019660</name>
</gene>
<dbReference type="CDD" id="cd02164">
    <property type="entry name" value="PPAT_CoAS"/>
    <property type="match status" value="1"/>
</dbReference>
<evidence type="ECO:0000313" key="2">
    <source>
        <dbReference type="EMBL" id="KAJ8443678.1"/>
    </source>
</evidence>
<evidence type="ECO:0008006" key="4">
    <source>
        <dbReference type="Google" id="ProtNLM"/>
    </source>
</evidence>
<dbReference type="SUPFAM" id="SSF52374">
    <property type="entry name" value="Nucleotidylyl transferase"/>
    <property type="match status" value="1"/>
</dbReference>
<feature type="region of interest" description="Disordered" evidence="1">
    <location>
        <begin position="545"/>
        <end position="573"/>
    </location>
</feature>
<dbReference type="Pfam" id="PF05705">
    <property type="entry name" value="DUF829"/>
    <property type="match status" value="1"/>
</dbReference>
<dbReference type="Proteomes" id="UP001153076">
    <property type="component" value="Unassembled WGS sequence"/>
</dbReference>
<dbReference type="OrthoDB" id="27911at2759"/>
<dbReference type="InterPro" id="IPR008547">
    <property type="entry name" value="DUF829_TMEM53"/>
</dbReference>
<dbReference type="InterPro" id="IPR014729">
    <property type="entry name" value="Rossmann-like_a/b/a_fold"/>
</dbReference>
<keyword evidence="3" id="KW-1185">Reference proteome</keyword>
<accession>A0A9Q1KHZ1</accession>
<protein>
    <recommendedName>
        <fullName evidence="4">Cytidyltransferase-like domain-containing protein</fullName>
    </recommendedName>
</protein>
<reference evidence="2" key="1">
    <citation type="submission" date="2022-04" db="EMBL/GenBank/DDBJ databases">
        <title>Carnegiea gigantea Genome sequencing and assembly v2.</title>
        <authorList>
            <person name="Copetti D."/>
            <person name="Sanderson M.J."/>
            <person name="Burquez A."/>
            <person name="Wojciechowski M.F."/>
        </authorList>
    </citation>
    <scope>NUCLEOTIDE SEQUENCE</scope>
    <source>
        <strain evidence="2">SGP5-SGP5p</strain>
        <tissue evidence="2">Aerial part</tissue>
    </source>
</reference>